<gene>
    <name evidence="1" type="ORF">B1C78_16140</name>
</gene>
<protein>
    <recommendedName>
        <fullName evidence="3">Antitoxin MazE</fullName>
    </recommendedName>
</protein>
<dbReference type="AlphaFoldDB" id="A0A1V3N8P6"/>
<accession>A0A1V3N8P6</accession>
<comment type="caution">
    <text evidence="1">The sequence shown here is derived from an EMBL/GenBank/DDBJ whole genome shotgun (WGS) entry which is preliminary data.</text>
</comment>
<sequence>MGTDIATRVQKRRNALRKAGLRPVQLWVPDTRRPSFAEECHRQSAMLLDDAHEKDVLDWIEASTDTEGWR</sequence>
<proteinExistence type="predicted"/>
<dbReference type="Proteomes" id="UP000189462">
    <property type="component" value="Unassembled WGS sequence"/>
</dbReference>
<keyword evidence="2" id="KW-1185">Reference proteome</keyword>
<name>A0A1V3N8P6_9GAMM</name>
<dbReference type="OrthoDB" id="3734119at2"/>
<dbReference type="RefSeq" id="WP_077280180.1">
    <property type="nucleotide sequence ID" value="NZ_MVBK01000125.1"/>
</dbReference>
<reference evidence="1 2" key="1">
    <citation type="submission" date="2017-02" db="EMBL/GenBank/DDBJ databases">
        <title>Genomic diversity within the haloalkaliphilic genus Thioalkalivibrio.</title>
        <authorList>
            <person name="Ahn A.-C."/>
            <person name="Meier-Kolthoff J."/>
            <person name="Overmars L."/>
            <person name="Richter M."/>
            <person name="Woyke T."/>
            <person name="Sorokin D.Y."/>
            <person name="Muyzer G."/>
        </authorList>
    </citation>
    <scope>NUCLEOTIDE SEQUENCE [LARGE SCALE GENOMIC DNA]</scope>
    <source>
        <strain evidence="1 2">ALJD</strain>
    </source>
</reference>
<dbReference type="InterPro" id="IPR021558">
    <property type="entry name" value="MazE-like"/>
</dbReference>
<dbReference type="STRING" id="108003.B1C78_16140"/>
<dbReference type="Pfam" id="PF11455">
    <property type="entry name" value="MazE-like"/>
    <property type="match status" value="1"/>
</dbReference>
<evidence type="ECO:0000313" key="1">
    <source>
        <dbReference type="EMBL" id="OOG21467.1"/>
    </source>
</evidence>
<evidence type="ECO:0000313" key="2">
    <source>
        <dbReference type="Proteomes" id="UP000189462"/>
    </source>
</evidence>
<dbReference type="EMBL" id="MVBK01000125">
    <property type="protein sequence ID" value="OOG21467.1"/>
    <property type="molecule type" value="Genomic_DNA"/>
</dbReference>
<organism evidence="1 2">
    <name type="scientific">Thioalkalivibrio denitrificans</name>
    <dbReference type="NCBI Taxonomy" id="108003"/>
    <lineage>
        <taxon>Bacteria</taxon>
        <taxon>Pseudomonadati</taxon>
        <taxon>Pseudomonadota</taxon>
        <taxon>Gammaproteobacteria</taxon>
        <taxon>Chromatiales</taxon>
        <taxon>Ectothiorhodospiraceae</taxon>
        <taxon>Thioalkalivibrio</taxon>
    </lineage>
</organism>
<evidence type="ECO:0008006" key="3">
    <source>
        <dbReference type="Google" id="ProtNLM"/>
    </source>
</evidence>